<dbReference type="Gene3D" id="1.50.10.20">
    <property type="match status" value="1"/>
</dbReference>
<dbReference type="InterPro" id="IPR008928">
    <property type="entry name" value="6-hairpin_glycosidase_sf"/>
</dbReference>
<name>A0ABP0B1C1_9PEZI</name>
<organism evidence="1 2">
    <name type="scientific">Sporothrix eucalyptigena</name>
    <dbReference type="NCBI Taxonomy" id="1812306"/>
    <lineage>
        <taxon>Eukaryota</taxon>
        <taxon>Fungi</taxon>
        <taxon>Dikarya</taxon>
        <taxon>Ascomycota</taxon>
        <taxon>Pezizomycotina</taxon>
        <taxon>Sordariomycetes</taxon>
        <taxon>Sordariomycetidae</taxon>
        <taxon>Ophiostomatales</taxon>
        <taxon>Ophiostomataceae</taxon>
        <taxon>Sporothrix</taxon>
    </lineage>
</organism>
<protein>
    <recommendedName>
        <fullName evidence="3">Glycosyl hydrolase</fullName>
    </recommendedName>
</protein>
<dbReference type="Proteomes" id="UP001642482">
    <property type="component" value="Unassembled WGS sequence"/>
</dbReference>
<dbReference type="InterPro" id="IPR005198">
    <property type="entry name" value="Glyco_hydro_76"/>
</dbReference>
<accession>A0ABP0B1C1</accession>
<proteinExistence type="predicted"/>
<evidence type="ECO:0000313" key="1">
    <source>
        <dbReference type="EMBL" id="CAK7213315.1"/>
    </source>
</evidence>
<keyword evidence="2" id="KW-1185">Reference proteome</keyword>
<dbReference type="PANTHER" id="PTHR47791:SF1">
    <property type="entry name" value="ENDO MANNANASE, GH76 FAMILY (EUROFUNG)"/>
    <property type="match status" value="1"/>
</dbReference>
<dbReference type="Pfam" id="PF03663">
    <property type="entry name" value="Glyco_hydro_76"/>
    <property type="match status" value="1"/>
</dbReference>
<evidence type="ECO:0008006" key="3">
    <source>
        <dbReference type="Google" id="ProtNLM"/>
    </source>
</evidence>
<dbReference type="PANTHER" id="PTHR47791">
    <property type="entry name" value="MEIOTICALLY UP-REGULATED GENE 191 PROTEIN"/>
    <property type="match status" value="1"/>
</dbReference>
<evidence type="ECO:0000313" key="2">
    <source>
        <dbReference type="Proteomes" id="UP001642482"/>
    </source>
</evidence>
<dbReference type="SUPFAM" id="SSF48208">
    <property type="entry name" value="Six-hairpin glycosidases"/>
    <property type="match status" value="1"/>
</dbReference>
<comment type="caution">
    <text evidence="1">The sequence shown here is derived from an EMBL/GenBank/DDBJ whole genome shotgun (WGS) entry which is preliminary data.</text>
</comment>
<dbReference type="InterPro" id="IPR053169">
    <property type="entry name" value="MUG_Protein"/>
</dbReference>
<sequence>MVRILSAGSLAARALVFMSTKPFTPEATNKAQYTANTASAVNTLQGQWYDDFDGLWNSTGWWNSANLLTTLADFALDAASDAEKSELTSVFANTFTNAQKVAQTASKVVNAAGLVTSTYTKKPLTFDINNNNLTARDEYQGFAGFINNFYDDEGWWALAWIRAFDVTGTAAYLAMAESIFADMQTGATPASCGGGIWWSKDHTYKNAIANELYLAVAASLANRANTTAARASYLSTAASQWAWFKASGMINSQGTINDGLTILSDGSCVNNNQTVWSYNQGVVLGGLVELHRAQQTAGSADSTLIPAAASIANAAINKLSTSGILHESCEAGGGNCGGDGPTFKGVFLRNLHYLQQEPTLDASTARALKAYILQNADSIWATDRVSGSNQLGLVWSGPPTAGGSPTAATHGSAMDCLVAAIAAA</sequence>
<dbReference type="EMBL" id="CAWUHD010000011">
    <property type="protein sequence ID" value="CAK7213315.1"/>
    <property type="molecule type" value="Genomic_DNA"/>
</dbReference>
<reference evidence="1 2" key="1">
    <citation type="submission" date="2024-01" db="EMBL/GenBank/DDBJ databases">
        <authorList>
            <person name="Allen C."/>
            <person name="Tagirdzhanova G."/>
        </authorList>
    </citation>
    <scope>NUCLEOTIDE SEQUENCE [LARGE SCALE GENOMIC DNA]</scope>
</reference>
<gene>
    <name evidence="1" type="ORF">SEUCBS140593_001797</name>
</gene>